<dbReference type="EMBL" id="MHOI01000012">
    <property type="protein sequence ID" value="OGZ61706.1"/>
    <property type="molecule type" value="Genomic_DNA"/>
</dbReference>
<name>A0A1G2HGT8_9BACT</name>
<evidence type="ECO:0000313" key="1">
    <source>
        <dbReference type="EMBL" id="OGZ61706.1"/>
    </source>
</evidence>
<dbReference type="AlphaFoldDB" id="A0A1G2HGT8"/>
<protein>
    <recommendedName>
        <fullName evidence="3">POTRA domain-containing protein</fullName>
    </recommendedName>
</protein>
<dbReference type="Proteomes" id="UP000179153">
    <property type="component" value="Unassembled WGS sequence"/>
</dbReference>
<sequence>MGASSEARERVENFYALQSRSRYFLLFQKDKTILFPIDDFKSNLLNAVPEIKIAEVQTDMPHALIIRVEERTIKGVWCGERGECYFFDETGVIYDEAPDSPRGALIKLVRDRRGGDFKLGDTALSAELLDYIDKLNKGLELSYKKPAYISVQDEDELRTGFASGAGIWEAYFSRSNTVISQIESLNLVLDEEIGNDEPFLSYIDLRFGSKVFYKFRD</sequence>
<organism evidence="1 2">
    <name type="scientific">Candidatus Spechtbacteria bacterium RIFCSPLOWO2_01_FULL_46_10</name>
    <dbReference type="NCBI Taxonomy" id="1802163"/>
    <lineage>
        <taxon>Bacteria</taxon>
        <taxon>Candidatus Spechtiibacteriota</taxon>
    </lineage>
</organism>
<gene>
    <name evidence="1" type="ORF">A2932_01425</name>
</gene>
<accession>A0A1G2HGT8</accession>
<proteinExistence type="predicted"/>
<comment type="caution">
    <text evidence="1">The sequence shown here is derived from an EMBL/GenBank/DDBJ whole genome shotgun (WGS) entry which is preliminary data.</text>
</comment>
<evidence type="ECO:0008006" key="3">
    <source>
        <dbReference type="Google" id="ProtNLM"/>
    </source>
</evidence>
<evidence type="ECO:0000313" key="2">
    <source>
        <dbReference type="Proteomes" id="UP000179153"/>
    </source>
</evidence>
<dbReference type="STRING" id="1802163.A2932_01425"/>
<reference evidence="1 2" key="1">
    <citation type="journal article" date="2016" name="Nat. Commun.">
        <title>Thousands of microbial genomes shed light on interconnected biogeochemical processes in an aquifer system.</title>
        <authorList>
            <person name="Anantharaman K."/>
            <person name="Brown C.T."/>
            <person name="Hug L.A."/>
            <person name="Sharon I."/>
            <person name="Castelle C.J."/>
            <person name="Probst A.J."/>
            <person name="Thomas B.C."/>
            <person name="Singh A."/>
            <person name="Wilkins M.J."/>
            <person name="Karaoz U."/>
            <person name="Brodie E.L."/>
            <person name="Williams K.H."/>
            <person name="Hubbard S.S."/>
            <person name="Banfield J.F."/>
        </authorList>
    </citation>
    <scope>NUCLEOTIDE SEQUENCE [LARGE SCALE GENOMIC DNA]</scope>
</reference>